<reference evidence="1" key="1">
    <citation type="submission" date="2022-11" db="EMBL/GenBank/DDBJ databases">
        <authorList>
            <person name="Petersen C."/>
        </authorList>
    </citation>
    <scope>NUCLEOTIDE SEQUENCE</scope>
    <source>
        <strain evidence="1">IBT 19713</strain>
    </source>
</reference>
<comment type="caution">
    <text evidence="1">The sequence shown here is derived from an EMBL/GenBank/DDBJ whole genome shotgun (WGS) entry which is preliminary data.</text>
</comment>
<dbReference type="Proteomes" id="UP001150941">
    <property type="component" value="Unassembled WGS sequence"/>
</dbReference>
<evidence type="ECO:0000313" key="2">
    <source>
        <dbReference type="Proteomes" id="UP001150941"/>
    </source>
</evidence>
<accession>A0A9W9TNG2</accession>
<gene>
    <name evidence="1" type="ORF">N7468_005688</name>
</gene>
<dbReference type="AlphaFoldDB" id="A0A9W9TNG2"/>
<keyword evidence="2" id="KW-1185">Reference proteome</keyword>
<sequence>MSQTNVVVWFGPLPSDAALCKFVLPSAQLKWVPIEDAPAKALLIGSCPEVMKDLYALGNDK</sequence>
<name>A0A9W9TNG2_9EURO</name>
<dbReference type="RefSeq" id="XP_058330724.1">
    <property type="nucleotide sequence ID" value="XM_058474984.1"/>
</dbReference>
<organism evidence="1 2">
    <name type="scientific">Penicillium chermesinum</name>
    <dbReference type="NCBI Taxonomy" id="63820"/>
    <lineage>
        <taxon>Eukaryota</taxon>
        <taxon>Fungi</taxon>
        <taxon>Dikarya</taxon>
        <taxon>Ascomycota</taxon>
        <taxon>Pezizomycotina</taxon>
        <taxon>Eurotiomycetes</taxon>
        <taxon>Eurotiomycetidae</taxon>
        <taxon>Eurotiales</taxon>
        <taxon>Aspergillaceae</taxon>
        <taxon>Penicillium</taxon>
    </lineage>
</organism>
<protein>
    <submittedName>
        <fullName evidence="1">Uncharacterized protein</fullName>
    </submittedName>
</protein>
<dbReference type="EMBL" id="JAPQKS010000004">
    <property type="protein sequence ID" value="KAJ5232732.1"/>
    <property type="molecule type" value="Genomic_DNA"/>
</dbReference>
<dbReference type="GeneID" id="83202287"/>
<evidence type="ECO:0000313" key="1">
    <source>
        <dbReference type="EMBL" id="KAJ5232732.1"/>
    </source>
</evidence>
<reference evidence="1" key="2">
    <citation type="journal article" date="2023" name="IMA Fungus">
        <title>Comparative genomic study of the Penicillium genus elucidates a diverse pangenome and 15 lateral gene transfer events.</title>
        <authorList>
            <person name="Petersen C."/>
            <person name="Sorensen T."/>
            <person name="Nielsen M.R."/>
            <person name="Sondergaard T.E."/>
            <person name="Sorensen J.L."/>
            <person name="Fitzpatrick D.A."/>
            <person name="Frisvad J.C."/>
            <person name="Nielsen K.L."/>
        </authorList>
    </citation>
    <scope>NUCLEOTIDE SEQUENCE</scope>
    <source>
        <strain evidence="1">IBT 19713</strain>
    </source>
</reference>
<proteinExistence type="predicted"/>